<evidence type="ECO:0000256" key="1">
    <source>
        <dbReference type="SAM" id="SignalP"/>
    </source>
</evidence>
<dbReference type="InterPro" id="IPR002816">
    <property type="entry name" value="TraB/PrgY/GumN_fam"/>
</dbReference>
<dbReference type="RefSeq" id="WP_068309045.1">
    <property type="nucleotide sequence ID" value="NZ_FNAK01000001.1"/>
</dbReference>
<dbReference type="AlphaFoldDB" id="A0A1G6T341"/>
<proteinExistence type="predicted"/>
<dbReference type="CDD" id="cd14789">
    <property type="entry name" value="Tiki"/>
    <property type="match status" value="1"/>
</dbReference>
<dbReference type="PANTHER" id="PTHR40590">
    <property type="entry name" value="CYTOPLASMIC PROTEIN-RELATED"/>
    <property type="match status" value="1"/>
</dbReference>
<keyword evidence="3" id="KW-1185">Reference proteome</keyword>
<dbReference type="Proteomes" id="UP000183685">
    <property type="component" value="Unassembled WGS sequence"/>
</dbReference>
<protein>
    <recommendedName>
        <fullName evidence="4">TraB family protein</fullName>
    </recommendedName>
</protein>
<dbReference type="STRING" id="637679.GCA_001550055_00788"/>
<feature type="chain" id="PRO_5010360449" description="TraB family protein" evidence="1">
    <location>
        <begin position="21"/>
        <end position="285"/>
    </location>
</feature>
<accession>A0A1G6T341</accession>
<sequence>MRYLVILVTLLFCAVLPASAAPALWRMADDDTEIHIFGTLHMLEKGTTWANASITNAFGGADALVVELDDRELERAGPLFMEAGKLPLGMSMRQIVGNGIYNDVQRLARQLDLQEDAFLNVRPWFAGMSLTVVSLTKMGYDPASGVDQALIGEALRLRKPILGIETAAQQVELFASLSPAQDKAMLVDALRQSSNIKAYMTELQSAWLDGDESTLDKLLNGELMDMNGLGDHLLYDRNQNWAIQLSHLMNKPGRFFVAVGTAHVVGEKSLIVYLSQQHRLVERVQ</sequence>
<keyword evidence="1" id="KW-0732">Signal</keyword>
<evidence type="ECO:0000313" key="2">
    <source>
        <dbReference type="EMBL" id="SDD23600.1"/>
    </source>
</evidence>
<organism evidence="2 3">
    <name type="scientific">Kordiimonas lacus</name>
    <dbReference type="NCBI Taxonomy" id="637679"/>
    <lineage>
        <taxon>Bacteria</taxon>
        <taxon>Pseudomonadati</taxon>
        <taxon>Pseudomonadota</taxon>
        <taxon>Alphaproteobacteria</taxon>
        <taxon>Kordiimonadales</taxon>
        <taxon>Kordiimonadaceae</taxon>
        <taxon>Kordiimonas</taxon>
    </lineage>
</organism>
<dbReference type="Pfam" id="PF01963">
    <property type="entry name" value="TraB_PrgY_gumN"/>
    <property type="match status" value="1"/>
</dbReference>
<gene>
    <name evidence="2" type="ORF">SAMN04488071_0100</name>
</gene>
<feature type="signal peptide" evidence="1">
    <location>
        <begin position="1"/>
        <end position="20"/>
    </location>
</feature>
<dbReference type="PANTHER" id="PTHR40590:SF1">
    <property type="entry name" value="CYTOPLASMIC PROTEIN"/>
    <property type="match status" value="1"/>
</dbReference>
<name>A0A1G6T341_9PROT</name>
<dbReference type="EMBL" id="FNAK01000001">
    <property type="protein sequence ID" value="SDD23600.1"/>
    <property type="molecule type" value="Genomic_DNA"/>
</dbReference>
<evidence type="ECO:0000313" key="3">
    <source>
        <dbReference type="Proteomes" id="UP000183685"/>
    </source>
</evidence>
<reference evidence="2 3" key="1">
    <citation type="submission" date="2016-10" db="EMBL/GenBank/DDBJ databases">
        <authorList>
            <person name="de Groot N.N."/>
        </authorList>
    </citation>
    <scope>NUCLEOTIDE SEQUENCE [LARGE SCALE GENOMIC DNA]</scope>
    <source>
        <strain evidence="2 3">CGMCC 1.9109</strain>
    </source>
</reference>
<dbReference type="OrthoDB" id="9806326at2"/>
<evidence type="ECO:0008006" key="4">
    <source>
        <dbReference type="Google" id="ProtNLM"/>
    </source>
</evidence>
<dbReference type="InterPro" id="IPR047111">
    <property type="entry name" value="YbaP-like"/>
</dbReference>